<dbReference type="SUPFAM" id="SSF48452">
    <property type="entry name" value="TPR-like"/>
    <property type="match status" value="1"/>
</dbReference>
<dbReference type="InterPro" id="IPR053209">
    <property type="entry name" value="Gramillin-biosynth_MTr"/>
</dbReference>
<protein>
    <recommendedName>
        <fullName evidence="1">SET domain-containing protein</fullName>
    </recommendedName>
</protein>
<feature type="domain" description="SET" evidence="1">
    <location>
        <begin position="170"/>
        <end position="354"/>
    </location>
</feature>
<dbReference type="InterPro" id="IPR046341">
    <property type="entry name" value="SET_dom_sf"/>
</dbReference>
<dbReference type="SMART" id="SM00317">
    <property type="entry name" value="SET"/>
    <property type="match status" value="1"/>
</dbReference>
<dbReference type="PANTHER" id="PTHR47643">
    <property type="entry name" value="TPR DOMAIN PROTEIN (AFU_ORTHOLOGUE AFUA_5G12710)"/>
    <property type="match status" value="1"/>
</dbReference>
<dbReference type="PROSITE" id="PS50280">
    <property type="entry name" value="SET"/>
    <property type="match status" value="1"/>
</dbReference>
<dbReference type="SMART" id="SM00028">
    <property type="entry name" value="TPR"/>
    <property type="match status" value="3"/>
</dbReference>
<dbReference type="AlphaFoldDB" id="A0A7N0TCT1"/>
<dbReference type="OMA" id="FAYFDPL"/>
<name>A0A7N0TCT1_KALFE</name>
<dbReference type="Pfam" id="PF00856">
    <property type="entry name" value="SET"/>
    <property type="match status" value="1"/>
</dbReference>
<sequence length="525" mass="58170">MTEDQIQQLRSRATELLIREEWNESIQICTQLISLCESQIEDLNSELFFKIRKALALAYSNRAESWAKLKNVDLALSDCDSALAIENTHFKTLMCKGKILLGLHKYRLASDCFKLGLLESQANGNAEEINGCLEKCKRLDLLSKSGVIDLSSWVLSGFKGRIPELGEYISPVEISRSEISGRGLFAVKNVEVGGVMLVTKAVAVARGVVPELSENGQLVIWSSFVEKVMKCVENCSQVRCLVSFLSPGEDEDELEVPDIDMHRHESELSQSAITSVEKSKILSLLDVNSMVESVAPAKVLGTNGGLYGVGLWVLPSYINHSCCPNVRRLHVGDHVIVAASRDIKAGEELTFAYFDVFTPLPKRRMMLGAWGFECRCRRCQFEEGIASKMEMSEIEIGLERGLESGNVVFKLEESMKKWNLRGKEKGFCRASFWSAYAGTYGCERMMRKWGRLIPPKEVVVESVADAVGGDERILAVAVEGMKSGGTAYGGAAMVDLERAFKLGRGIFGKTMKKQAMKSLLSRAWS</sequence>
<dbReference type="Gramene" id="Kaladp0033s0013.1.v1.1">
    <property type="protein sequence ID" value="Kaladp0033s0013.1.v1.1.CDS.1"/>
    <property type="gene ID" value="Kaladp0033s0013.v1.1"/>
</dbReference>
<keyword evidence="3" id="KW-1185">Reference proteome</keyword>
<dbReference type="InterPro" id="IPR011990">
    <property type="entry name" value="TPR-like_helical_dom_sf"/>
</dbReference>
<dbReference type="SUPFAM" id="SSF82199">
    <property type="entry name" value="SET domain"/>
    <property type="match status" value="1"/>
</dbReference>
<evidence type="ECO:0000313" key="2">
    <source>
        <dbReference type="EnsemblPlants" id="Kaladp0033s0013.1.v1.1.CDS.1"/>
    </source>
</evidence>
<dbReference type="InterPro" id="IPR001214">
    <property type="entry name" value="SET_dom"/>
</dbReference>
<dbReference type="Proteomes" id="UP000594263">
    <property type="component" value="Unplaced"/>
</dbReference>
<accession>A0A7N0TCT1</accession>
<dbReference type="Gene3D" id="2.170.270.10">
    <property type="entry name" value="SET domain"/>
    <property type="match status" value="1"/>
</dbReference>
<dbReference type="CDD" id="cd20071">
    <property type="entry name" value="SET_SMYD"/>
    <property type="match status" value="1"/>
</dbReference>
<proteinExistence type="predicted"/>
<dbReference type="Gene3D" id="1.25.40.10">
    <property type="entry name" value="Tetratricopeptide repeat domain"/>
    <property type="match status" value="1"/>
</dbReference>
<organism evidence="2 3">
    <name type="scientific">Kalanchoe fedtschenkoi</name>
    <name type="common">Lavender scallops</name>
    <name type="synonym">South American air plant</name>
    <dbReference type="NCBI Taxonomy" id="63787"/>
    <lineage>
        <taxon>Eukaryota</taxon>
        <taxon>Viridiplantae</taxon>
        <taxon>Streptophyta</taxon>
        <taxon>Embryophyta</taxon>
        <taxon>Tracheophyta</taxon>
        <taxon>Spermatophyta</taxon>
        <taxon>Magnoliopsida</taxon>
        <taxon>eudicotyledons</taxon>
        <taxon>Gunneridae</taxon>
        <taxon>Pentapetalae</taxon>
        <taxon>Saxifragales</taxon>
        <taxon>Crassulaceae</taxon>
        <taxon>Kalanchoe</taxon>
    </lineage>
</organism>
<dbReference type="EnsemblPlants" id="Kaladp0033s0013.1.v1.1">
    <property type="protein sequence ID" value="Kaladp0033s0013.1.v1.1.CDS.1"/>
    <property type="gene ID" value="Kaladp0033s0013.v1.1"/>
</dbReference>
<evidence type="ECO:0000259" key="1">
    <source>
        <dbReference type="PROSITE" id="PS50280"/>
    </source>
</evidence>
<dbReference type="InterPro" id="IPR019734">
    <property type="entry name" value="TPR_rpt"/>
</dbReference>
<reference evidence="2" key="1">
    <citation type="submission" date="2021-01" db="UniProtKB">
        <authorList>
            <consortium name="EnsemblPlants"/>
        </authorList>
    </citation>
    <scope>IDENTIFICATION</scope>
</reference>
<dbReference type="PANTHER" id="PTHR47643:SF2">
    <property type="entry name" value="TPR DOMAIN PROTEIN (AFU_ORTHOLOGUE AFUA_5G12710)"/>
    <property type="match status" value="1"/>
</dbReference>
<evidence type="ECO:0000313" key="3">
    <source>
        <dbReference type="Proteomes" id="UP000594263"/>
    </source>
</evidence>